<protein>
    <submittedName>
        <fullName evidence="2">Glycosyltransferase family 2 protein</fullName>
        <ecNumber evidence="2">2.4.-.-</ecNumber>
    </submittedName>
</protein>
<dbReference type="RefSeq" id="WP_316428834.1">
    <property type="nucleotide sequence ID" value="NZ_CP130144.1"/>
</dbReference>
<dbReference type="PANTHER" id="PTHR22916:SF3">
    <property type="entry name" value="UDP-GLCNAC:BETAGAL BETA-1,3-N-ACETYLGLUCOSAMINYLTRANSFERASE-LIKE PROTEIN 1"/>
    <property type="match status" value="1"/>
</dbReference>
<dbReference type="CDD" id="cd00761">
    <property type="entry name" value="Glyco_tranf_GTA_type"/>
    <property type="match status" value="1"/>
</dbReference>
<dbReference type="EC" id="2.4.-.-" evidence="2"/>
<dbReference type="Pfam" id="PF00535">
    <property type="entry name" value="Glycos_transf_2"/>
    <property type="match status" value="1"/>
</dbReference>
<accession>A0AA96X0D2</accession>
<dbReference type="AlphaFoldDB" id="A0AA96X0D2"/>
<organism evidence="2">
    <name type="scientific">Leptolyngbya boryana CZ1</name>
    <dbReference type="NCBI Taxonomy" id="3060204"/>
    <lineage>
        <taxon>Bacteria</taxon>
        <taxon>Bacillati</taxon>
        <taxon>Cyanobacteriota</taxon>
        <taxon>Cyanophyceae</taxon>
        <taxon>Leptolyngbyales</taxon>
        <taxon>Leptolyngbyaceae</taxon>
        <taxon>Leptolyngbya group</taxon>
        <taxon>Leptolyngbya</taxon>
    </lineage>
</organism>
<dbReference type="Gene3D" id="3.90.550.10">
    <property type="entry name" value="Spore Coat Polysaccharide Biosynthesis Protein SpsA, Chain A"/>
    <property type="match status" value="1"/>
</dbReference>
<dbReference type="PANTHER" id="PTHR22916">
    <property type="entry name" value="GLYCOSYLTRANSFERASE"/>
    <property type="match status" value="1"/>
</dbReference>
<evidence type="ECO:0000259" key="1">
    <source>
        <dbReference type="Pfam" id="PF00535"/>
    </source>
</evidence>
<proteinExistence type="predicted"/>
<dbReference type="InterPro" id="IPR001173">
    <property type="entry name" value="Glyco_trans_2-like"/>
</dbReference>
<reference evidence="2" key="1">
    <citation type="journal article" date="2023" name="Plants (Basel)">
        <title>Genomic Analysis of Leptolyngbya boryana CZ1 Reveals Efficient Carbon Fixation Modules.</title>
        <authorList>
            <person name="Bai X."/>
            <person name="Wang H."/>
            <person name="Cheng W."/>
            <person name="Wang J."/>
            <person name="Ma M."/>
            <person name="Hu H."/>
            <person name="Song Z."/>
            <person name="Ma H."/>
            <person name="Fan Y."/>
            <person name="Du C."/>
            <person name="Xu J."/>
        </authorList>
    </citation>
    <scope>NUCLEOTIDE SEQUENCE</scope>
    <source>
        <strain evidence="2">CZ1</strain>
    </source>
</reference>
<dbReference type="SUPFAM" id="SSF53448">
    <property type="entry name" value="Nucleotide-diphospho-sugar transferases"/>
    <property type="match status" value="1"/>
</dbReference>
<dbReference type="EMBL" id="CP130144">
    <property type="protein sequence ID" value="WNZ48647.1"/>
    <property type="molecule type" value="Genomic_DNA"/>
</dbReference>
<evidence type="ECO:0000313" key="2">
    <source>
        <dbReference type="EMBL" id="WNZ48647.1"/>
    </source>
</evidence>
<keyword evidence="2" id="KW-0328">Glycosyltransferase</keyword>
<dbReference type="InterPro" id="IPR029044">
    <property type="entry name" value="Nucleotide-diphossugar_trans"/>
</dbReference>
<feature type="domain" description="Glycosyltransferase 2-like" evidence="1">
    <location>
        <begin position="8"/>
        <end position="131"/>
    </location>
</feature>
<sequence>MASDPLVSVVIAAYNAEAFISDTIKSLQAQTYRNFEAIIVDDGSQDRTAEIVRSFARNDDRIKLIQQPNAGVPTARNLAIQHSSGEYIAPIDADDIWYPERLAKHVHCLETADATVGLVYSWSVYLNEKGEIKGYSPFGQLGAVEGNVLPMLVFYNFLDNACSTTFRRDCLDQVGYYNCEFETCEDWDLYLRIAECYQFRIVPEYLIGYRQYSGSMSTKCVTMSKFYELIMSRVYQRHPELPQYVRHWANTAFYNNLLSKSYLAGDYRLMFRWMFCSLRNDYALLLRPGIYKVTLIAIVKTLLKPFLIPSKPTEIESRSVIDQNQPDLSPEPNFWKPYDLVIQRRWQHVLKTTQI</sequence>
<dbReference type="GO" id="GO:0016758">
    <property type="term" value="F:hexosyltransferase activity"/>
    <property type="evidence" value="ECO:0007669"/>
    <property type="project" value="UniProtKB-ARBA"/>
</dbReference>
<keyword evidence="2" id="KW-0808">Transferase</keyword>
<reference evidence="2" key="2">
    <citation type="submission" date="2023-07" db="EMBL/GenBank/DDBJ databases">
        <authorList>
            <person name="Bai X.-H."/>
            <person name="Wang H.-H."/>
            <person name="Wang J."/>
            <person name="Ma M.-Y."/>
            <person name="Hu H.-H."/>
            <person name="Song Z.-L."/>
            <person name="Ma H.-G."/>
            <person name="Fan Y."/>
            <person name="Du C.-Y."/>
            <person name="Xu J.-C."/>
        </authorList>
    </citation>
    <scope>NUCLEOTIDE SEQUENCE</scope>
    <source>
        <strain evidence="2">CZ1</strain>
    </source>
</reference>
<gene>
    <name evidence="2" type="ORF">Q2T42_12500</name>
</gene>
<name>A0AA96X0D2_LEPBY</name>